<reference evidence="2 3" key="1">
    <citation type="journal article" date="2013" name="Genome Announc.">
        <title>Multiple genome sequences of Helicobacter pylori strains of diverse disease and antibiotic resistance backgrounds from Malaysia.</title>
        <authorList>
            <person name="Rehvathy V."/>
            <person name="Tan M.H."/>
            <person name="Gunaletchumy S.P."/>
            <person name="Teh X."/>
            <person name="Wang S."/>
            <person name="Baybayan P."/>
            <person name="Singh S."/>
            <person name="Ashby M."/>
            <person name="Kaakoush N.O."/>
            <person name="Mitchell H.M."/>
            <person name="Croft L.J."/>
            <person name="Goh K.L."/>
            <person name="Loke M.F."/>
            <person name="Vadivelu J."/>
        </authorList>
    </citation>
    <scope>NUCLEOTIDE SEQUENCE [LARGE SCALE GENOMIC DNA]</scope>
    <source>
        <strain evidence="2 3">UM038</strain>
    </source>
</reference>
<feature type="transmembrane region" description="Helical" evidence="1">
    <location>
        <begin position="6"/>
        <end position="26"/>
    </location>
</feature>
<protein>
    <recommendedName>
        <fullName evidence="4">NADH dehydrogenase subunit 4L</fullName>
    </recommendedName>
</protein>
<evidence type="ECO:0000256" key="1">
    <source>
        <dbReference type="SAM" id="Phobius"/>
    </source>
</evidence>
<evidence type="ECO:0008006" key="4">
    <source>
        <dbReference type="Google" id="ProtNLM"/>
    </source>
</evidence>
<keyword evidence="1" id="KW-0472">Membrane</keyword>
<dbReference type="AlphaFoldDB" id="A0AAV3JSD6"/>
<proteinExistence type="predicted"/>
<comment type="caution">
    <text evidence="2">The sequence shown here is derived from an EMBL/GenBank/DDBJ whole genome shotgun (WGS) entry which is preliminary data.</text>
</comment>
<dbReference type="EMBL" id="AUSL01000012">
    <property type="protein sequence ID" value="EPZ69429.1"/>
    <property type="molecule type" value="Genomic_DNA"/>
</dbReference>
<sequence>MLKIMFYLWVVFLLELYFVGLHFKIFKPSI</sequence>
<name>A0AAV3JSD6_HELPX</name>
<keyword evidence="1" id="KW-0812">Transmembrane</keyword>
<dbReference type="Proteomes" id="UP000015451">
    <property type="component" value="Unassembled WGS sequence"/>
</dbReference>
<evidence type="ECO:0000313" key="2">
    <source>
        <dbReference type="EMBL" id="EPZ69429.1"/>
    </source>
</evidence>
<accession>A0AAV3JSD6</accession>
<gene>
    <name evidence="2" type="ORF">N199_01250</name>
</gene>
<keyword evidence="1" id="KW-1133">Transmembrane helix</keyword>
<evidence type="ECO:0000313" key="3">
    <source>
        <dbReference type="Proteomes" id="UP000015451"/>
    </source>
</evidence>
<organism evidence="2 3">
    <name type="scientific">Helicobacter pylori UM038</name>
    <dbReference type="NCBI Taxonomy" id="1352343"/>
    <lineage>
        <taxon>Bacteria</taxon>
        <taxon>Pseudomonadati</taxon>
        <taxon>Campylobacterota</taxon>
        <taxon>Epsilonproteobacteria</taxon>
        <taxon>Campylobacterales</taxon>
        <taxon>Helicobacteraceae</taxon>
        <taxon>Helicobacter</taxon>
    </lineage>
</organism>